<evidence type="ECO:0000256" key="7">
    <source>
        <dbReference type="ARBA" id="ARBA00023270"/>
    </source>
</evidence>
<dbReference type="GO" id="GO:0008675">
    <property type="term" value="F:2-dehydro-3-deoxy-phosphogluconate aldolase activity"/>
    <property type="evidence" value="ECO:0007669"/>
    <property type="project" value="UniProtKB-EC"/>
</dbReference>
<dbReference type="RefSeq" id="WP_013256133.1">
    <property type="nucleotide sequence ID" value="NC_014364.1"/>
</dbReference>
<dbReference type="eggNOG" id="COG0800">
    <property type="taxonomic scope" value="Bacteria"/>
</dbReference>
<keyword evidence="7" id="KW-0704">Schiff base</keyword>
<dbReference type="NCBIfam" id="TIGR01182">
    <property type="entry name" value="eda"/>
    <property type="match status" value="1"/>
</dbReference>
<comment type="pathway">
    <text evidence="2">Carbohydrate acid metabolism; 2-dehydro-3-deoxy-D-gluconate degradation; D-glyceraldehyde 3-phosphate and pyruvate from 2-dehydro-3-deoxy-D-gluconate: step 2/2.</text>
</comment>
<dbReference type="EMBL" id="CP002116">
    <property type="protein sequence ID" value="ADK82674.1"/>
    <property type="molecule type" value="Genomic_DNA"/>
</dbReference>
<dbReference type="Pfam" id="PF01081">
    <property type="entry name" value="Aldolase"/>
    <property type="match status" value="1"/>
</dbReference>
<proteinExistence type="inferred from homology"/>
<keyword evidence="8" id="KW-0119">Carbohydrate metabolism</keyword>
<evidence type="ECO:0000256" key="4">
    <source>
        <dbReference type="ARBA" id="ARBA00011233"/>
    </source>
</evidence>
<organism evidence="9 10">
    <name type="scientific">Sediminispirochaeta smaragdinae (strain DSM 11293 / JCM 15392 / SEBR 4228)</name>
    <name type="common">Spirochaeta smaragdinae</name>
    <dbReference type="NCBI Taxonomy" id="573413"/>
    <lineage>
        <taxon>Bacteria</taxon>
        <taxon>Pseudomonadati</taxon>
        <taxon>Spirochaetota</taxon>
        <taxon>Spirochaetia</taxon>
        <taxon>Spirochaetales</taxon>
        <taxon>Spirochaetaceae</taxon>
        <taxon>Sediminispirochaeta</taxon>
    </lineage>
</organism>
<dbReference type="Proteomes" id="UP000002318">
    <property type="component" value="Chromosome"/>
</dbReference>
<dbReference type="EC" id="4.1.2.14" evidence="5"/>
<evidence type="ECO:0000256" key="3">
    <source>
        <dbReference type="ARBA" id="ARBA00006906"/>
    </source>
</evidence>
<dbReference type="KEGG" id="ssm:Spirs_3586"/>
<dbReference type="InterPro" id="IPR031337">
    <property type="entry name" value="KDPG/KHG_AS_1"/>
</dbReference>
<dbReference type="PANTHER" id="PTHR30246:SF1">
    <property type="entry name" value="2-DEHYDRO-3-DEOXY-6-PHOSPHOGALACTONATE ALDOLASE-RELATED"/>
    <property type="match status" value="1"/>
</dbReference>
<evidence type="ECO:0000256" key="2">
    <source>
        <dbReference type="ARBA" id="ARBA00004736"/>
    </source>
</evidence>
<comment type="catalytic activity">
    <reaction evidence="1">
        <text>2-dehydro-3-deoxy-6-phospho-D-gluconate = D-glyceraldehyde 3-phosphate + pyruvate</text>
        <dbReference type="Rhea" id="RHEA:17089"/>
        <dbReference type="ChEBI" id="CHEBI:15361"/>
        <dbReference type="ChEBI" id="CHEBI:57569"/>
        <dbReference type="ChEBI" id="CHEBI:59776"/>
        <dbReference type="EC" id="4.1.2.14"/>
    </reaction>
</comment>
<name>E1R7G9_SEDSS</name>
<dbReference type="InterPro" id="IPR000887">
    <property type="entry name" value="Aldlse_KDPG_KHG"/>
</dbReference>
<dbReference type="HOGENOM" id="CLU_077795_1_1_12"/>
<keyword evidence="10" id="KW-1185">Reference proteome</keyword>
<dbReference type="Gene3D" id="3.20.20.70">
    <property type="entry name" value="Aldolase class I"/>
    <property type="match status" value="1"/>
</dbReference>
<dbReference type="SUPFAM" id="SSF51569">
    <property type="entry name" value="Aldolase"/>
    <property type="match status" value="1"/>
</dbReference>
<evidence type="ECO:0000256" key="5">
    <source>
        <dbReference type="ARBA" id="ARBA00013063"/>
    </source>
</evidence>
<comment type="similarity">
    <text evidence="3">Belongs to the KHG/KDPG aldolase family.</text>
</comment>
<evidence type="ECO:0000256" key="1">
    <source>
        <dbReference type="ARBA" id="ARBA00000654"/>
    </source>
</evidence>
<sequence length="210" mass="22184">MNSDQFLQAIRPYGLIPVIKLEHLEDARCIGKGLCDGGLPIAEITFRSEYAEAGIALLCKEFPELLVGAGTVLTPSQADAARSAGARFIVSPGFNPSLVDHVLRTGTVIIPGVSNPSQIEWALEKGLSVLKFFPAEVSGGVRFLKAVAPVYPQIHFLPSGGISLDNVREYLALPMVSACGGSWLTKAGTAEGIAAEVRKSLNLVRGVADV</sequence>
<evidence type="ECO:0000313" key="10">
    <source>
        <dbReference type="Proteomes" id="UP000002318"/>
    </source>
</evidence>
<comment type="subunit">
    <text evidence="4">Homotrimer.</text>
</comment>
<dbReference type="InterPro" id="IPR031338">
    <property type="entry name" value="KDPG/KHG_AS_2"/>
</dbReference>
<keyword evidence="6 9" id="KW-0456">Lyase</keyword>
<evidence type="ECO:0000313" key="9">
    <source>
        <dbReference type="EMBL" id="ADK82674.1"/>
    </source>
</evidence>
<evidence type="ECO:0000256" key="6">
    <source>
        <dbReference type="ARBA" id="ARBA00023239"/>
    </source>
</evidence>
<accession>E1R7G9</accession>
<dbReference type="PROSITE" id="PS00160">
    <property type="entry name" value="ALDOLASE_KDPG_KHG_2"/>
    <property type="match status" value="1"/>
</dbReference>
<dbReference type="PROSITE" id="PS00159">
    <property type="entry name" value="ALDOLASE_KDPG_KHG_1"/>
    <property type="match status" value="1"/>
</dbReference>
<dbReference type="AlphaFoldDB" id="E1R7G9"/>
<dbReference type="CDD" id="cd00452">
    <property type="entry name" value="KDPG_aldolase"/>
    <property type="match status" value="1"/>
</dbReference>
<dbReference type="STRING" id="573413.Spirs_3586"/>
<protein>
    <recommendedName>
        <fullName evidence="5">2-dehydro-3-deoxy-phosphogluconate aldolase</fullName>
        <ecNumber evidence="5">4.1.2.14</ecNumber>
    </recommendedName>
</protein>
<dbReference type="PANTHER" id="PTHR30246">
    <property type="entry name" value="2-KETO-3-DEOXY-6-PHOSPHOGLUCONATE ALDOLASE"/>
    <property type="match status" value="1"/>
</dbReference>
<reference evidence="9 10" key="1">
    <citation type="journal article" date="2010" name="Stand. Genomic Sci.">
        <title>Complete genome sequence of Spirochaeta smaragdinae type strain (SEBR 4228).</title>
        <authorList>
            <person name="Mavromatis K."/>
            <person name="Yasawong M."/>
            <person name="Chertkov O."/>
            <person name="Lapidus A."/>
            <person name="Lucas S."/>
            <person name="Nolan M."/>
            <person name="Del Rio T.G."/>
            <person name="Tice H."/>
            <person name="Cheng J.F."/>
            <person name="Pitluck S."/>
            <person name="Liolios K."/>
            <person name="Ivanova N."/>
            <person name="Tapia R."/>
            <person name="Han C."/>
            <person name="Bruce D."/>
            <person name="Goodwin L."/>
            <person name="Pati A."/>
            <person name="Chen A."/>
            <person name="Palaniappan K."/>
            <person name="Land M."/>
            <person name="Hauser L."/>
            <person name="Chang Y.J."/>
            <person name="Jeffries C.D."/>
            <person name="Detter J.C."/>
            <person name="Rohde M."/>
            <person name="Brambilla E."/>
            <person name="Spring S."/>
            <person name="Goker M."/>
            <person name="Sikorski J."/>
            <person name="Woyke T."/>
            <person name="Bristow J."/>
            <person name="Eisen J.A."/>
            <person name="Markowitz V."/>
            <person name="Hugenholtz P."/>
            <person name="Klenk H.P."/>
            <person name="Kyrpides N.C."/>
        </authorList>
    </citation>
    <scope>NUCLEOTIDE SEQUENCE [LARGE SCALE GENOMIC DNA]</scope>
    <source>
        <strain evidence="10">DSM 11293 / JCM 15392 / SEBR 4228</strain>
    </source>
</reference>
<evidence type="ECO:0000256" key="8">
    <source>
        <dbReference type="ARBA" id="ARBA00023277"/>
    </source>
</evidence>
<gene>
    <name evidence="9" type="ordered locus">Spirs_3586</name>
</gene>
<dbReference type="OrthoDB" id="9802667at2"/>
<dbReference type="InterPro" id="IPR013785">
    <property type="entry name" value="Aldolase_TIM"/>
</dbReference>